<organism evidence="2 3">
    <name type="scientific">Pedobacter psychrotolerans</name>
    <dbReference type="NCBI Taxonomy" id="1843235"/>
    <lineage>
        <taxon>Bacteria</taxon>
        <taxon>Pseudomonadati</taxon>
        <taxon>Bacteroidota</taxon>
        <taxon>Sphingobacteriia</taxon>
        <taxon>Sphingobacteriales</taxon>
        <taxon>Sphingobacteriaceae</taxon>
        <taxon>Pedobacter</taxon>
    </lineage>
</organism>
<evidence type="ECO:0000313" key="2">
    <source>
        <dbReference type="EMBL" id="TCO28923.1"/>
    </source>
</evidence>
<reference evidence="2 3" key="3">
    <citation type="submission" date="2019-03" db="EMBL/GenBank/DDBJ databases">
        <title>Genomic Encyclopedia of Type Strains, Phase IV (KMG-IV): sequencing the most valuable type-strain genomes for metagenomic binning, comparative biology and taxonomic classification.</title>
        <authorList>
            <person name="Goeker M."/>
        </authorList>
    </citation>
    <scope>NUCLEOTIDE SEQUENCE [LARGE SCALE GENOMIC DNA]</scope>
    <source>
        <strain evidence="2 3">DSM 103236</strain>
    </source>
</reference>
<sequence>MKKVFIILAVMFVTGVSCKKTIDPGGGACACSPTIESYLILSIKGSNGSDLLNVTNTGAYSKNQIQLYYVDKNGTVQPVEFEIRQAFTYGTTTYAFNQLFSSRMASLAQVNINTFFLKLGDRQPLELTLKMNGIKAERLLANQIEVPLETSAPNDDVYIKSIFSLKL</sequence>
<reference evidence="4" key="2">
    <citation type="journal article" date="2019" name="Int. J. Syst. Evol. Microbiol.">
        <title>The Global Catalogue of Microorganisms (GCM) 10K type strain sequencing project: providing services to taxonomists for standard genome sequencing and annotation.</title>
        <authorList>
            <consortium name="The Broad Institute Genomics Platform"/>
            <consortium name="The Broad Institute Genome Sequencing Center for Infectious Disease"/>
            <person name="Wu L."/>
            <person name="Ma J."/>
        </authorList>
    </citation>
    <scope>NUCLEOTIDE SEQUENCE [LARGE SCALE GENOMIC DNA]</scope>
    <source>
        <strain evidence="4">CGMCC 1.15644</strain>
    </source>
</reference>
<proteinExistence type="predicted"/>
<accession>A0A4R2HI42</accession>
<gene>
    <name evidence="2" type="ORF">EV200_102341</name>
    <name evidence="1" type="ORF">GCM10011413_18940</name>
</gene>
<evidence type="ECO:0000313" key="1">
    <source>
        <dbReference type="EMBL" id="GGE52852.1"/>
    </source>
</evidence>
<comment type="caution">
    <text evidence="2">The sequence shown here is derived from an EMBL/GenBank/DDBJ whole genome shotgun (WGS) entry which is preliminary data.</text>
</comment>
<keyword evidence="4" id="KW-1185">Reference proteome</keyword>
<dbReference type="Proteomes" id="UP000295684">
    <property type="component" value="Unassembled WGS sequence"/>
</dbReference>
<dbReference type="EMBL" id="BMJO01000003">
    <property type="protein sequence ID" value="GGE52852.1"/>
    <property type="molecule type" value="Genomic_DNA"/>
</dbReference>
<dbReference type="AlphaFoldDB" id="A0A4R2HI42"/>
<reference evidence="1" key="1">
    <citation type="journal article" date="2014" name="Int. J. Syst. Evol. Microbiol.">
        <title>Complete genome of a new Firmicutes species belonging to the dominant human colonic microbiota ('Ruminococcus bicirculans') reveals two chromosomes and a selective capacity to utilize plant glucans.</title>
        <authorList>
            <consortium name="NISC Comparative Sequencing Program"/>
            <person name="Wegmann U."/>
            <person name="Louis P."/>
            <person name="Goesmann A."/>
            <person name="Henrissat B."/>
            <person name="Duncan S.H."/>
            <person name="Flint H.J."/>
        </authorList>
    </citation>
    <scope>NUCLEOTIDE SEQUENCE</scope>
    <source>
        <strain evidence="1">CGMCC 1.15644</strain>
    </source>
</reference>
<dbReference type="RefSeq" id="WP_132530017.1">
    <property type="nucleotide sequence ID" value="NZ_BMJO01000003.1"/>
</dbReference>
<dbReference type="Proteomes" id="UP000622648">
    <property type="component" value="Unassembled WGS sequence"/>
</dbReference>
<evidence type="ECO:0000313" key="4">
    <source>
        <dbReference type="Proteomes" id="UP000622648"/>
    </source>
</evidence>
<dbReference type="EMBL" id="SLWO01000002">
    <property type="protein sequence ID" value="TCO28923.1"/>
    <property type="molecule type" value="Genomic_DNA"/>
</dbReference>
<name>A0A4R2HI42_9SPHI</name>
<dbReference type="OrthoDB" id="757813at2"/>
<reference evidence="1" key="4">
    <citation type="submission" date="2024-05" db="EMBL/GenBank/DDBJ databases">
        <authorList>
            <person name="Sun Q."/>
            <person name="Zhou Y."/>
        </authorList>
    </citation>
    <scope>NUCLEOTIDE SEQUENCE</scope>
    <source>
        <strain evidence="1">CGMCC 1.15644</strain>
    </source>
</reference>
<evidence type="ECO:0000313" key="3">
    <source>
        <dbReference type="Proteomes" id="UP000295684"/>
    </source>
</evidence>
<dbReference type="PROSITE" id="PS51257">
    <property type="entry name" value="PROKAR_LIPOPROTEIN"/>
    <property type="match status" value="1"/>
</dbReference>
<protein>
    <submittedName>
        <fullName evidence="2">Uncharacterized protein</fullName>
    </submittedName>
</protein>